<gene>
    <name evidence="1" type="ORF">MRATA1EN1_LOCUS30966</name>
</gene>
<name>A0ABN8XIX9_RANTA</name>
<reference evidence="1" key="1">
    <citation type="submission" date="2023-04" db="EMBL/GenBank/DDBJ databases">
        <authorList>
            <consortium name="ELIXIR-Norway"/>
        </authorList>
    </citation>
    <scope>NUCLEOTIDE SEQUENCE [LARGE SCALE GENOMIC DNA]</scope>
</reference>
<organism evidence="1 2">
    <name type="scientific">Rangifer tarandus platyrhynchus</name>
    <name type="common">Svalbard reindeer</name>
    <dbReference type="NCBI Taxonomy" id="3082113"/>
    <lineage>
        <taxon>Eukaryota</taxon>
        <taxon>Metazoa</taxon>
        <taxon>Chordata</taxon>
        <taxon>Craniata</taxon>
        <taxon>Vertebrata</taxon>
        <taxon>Euteleostomi</taxon>
        <taxon>Mammalia</taxon>
        <taxon>Eutheria</taxon>
        <taxon>Laurasiatheria</taxon>
        <taxon>Artiodactyla</taxon>
        <taxon>Ruminantia</taxon>
        <taxon>Pecora</taxon>
        <taxon>Cervidae</taxon>
        <taxon>Odocoileinae</taxon>
        <taxon>Rangifer</taxon>
    </lineage>
</organism>
<dbReference type="Proteomes" id="UP001176941">
    <property type="component" value="Unassembled WGS sequence"/>
</dbReference>
<proteinExistence type="predicted"/>
<dbReference type="EMBL" id="CATKSN020000247">
    <property type="protein sequence ID" value="CAI9149348.1"/>
    <property type="molecule type" value="Genomic_DNA"/>
</dbReference>
<comment type="caution">
    <text evidence="1">The sequence shown here is derived from an EMBL/GenBank/DDBJ whole genome shotgun (WGS) entry which is preliminary data.</text>
</comment>
<keyword evidence="2" id="KW-1185">Reference proteome</keyword>
<accession>A0ABN8XIX9</accession>
<sequence length="84" mass="9113">MGLLIRKQVLTRQKQISRLTSKTVYCTAVKLHRHSSDVSALCDPLAVTLTLAGAALSDVSRPAQARAYLRLSVPTQTDVAEIHA</sequence>
<evidence type="ECO:0000313" key="1">
    <source>
        <dbReference type="EMBL" id="CAI9149348.1"/>
    </source>
</evidence>
<evidence type="ECO:0000313" key="2">
    <source>
        <dbReference type="Proteomes" id="UP001176941"/>
    </source>
</evidence>
<protein>
    <submittedName>
        <fullName evidence="1">Uncharacterized protein</fullName>
    </submittedName>
</protein>